<organism evidence="2 3">
    <name type="scientific">Thalictrum thalictroides</name>
    <name type="common">Rue-anemone</name>
    <name type="synonym">Anemone thalictroides</name>
    <dbReference type="NCBI Taxonomy" id="46969"/>
    <lineage>
        <taxon>Eukaryota</taxon>
        <taxon>Viridiplantae</taxon>
        <taxon>Streptophyta</taxon>
        <taxon>Embryophyta</taxon>
        <taxon>Tracheophyta</taxon>
        <taxon>Spermatophyta</taxon>
        <taxon>Magnoliopsida</taxon>
        <taxon>Ranunculales</taxon>
        <taxon>Ranunculaceae</taxon>
        <taxon>Thalictroideae</taxon>
        <taxon>Thalictrum</taxon>
    </lineage>
</organism>
<dbReference type="EMBL" id="JABWDY010010295">
    <property type="protein sequence ID" value="KAF5200780.1"/>
    <property type="molecule type" value="Genomic_DNA"/>
</dbReference>
<reference evidence="2 3" key="1">
    <citation type="submission" date="2020-06" db="EMBL/GenBank/DDBJ databases">
        <title>Transcriptomic and genomic resources for Thalictrum thalictroides and T. hernandezii: Facilitating candidate gene discovery in an emerging model plant lineage.</title>
        <authorList>
            <person name="Arias T."/>
            <person name="Riano-Pachon D.M."/>
            <person name="Di Stilio V.S."/>
        </authorList>
    </citation>
    <scope>NUCLEOTIDE SEQUENCE [LARGE SCALE GENOMIC DNA]</scope>
    <source>
        <strain evidence="3">cv. WT478/WT964</strain>
        <tissue evidence="2">Leaves</tissue>
    </source>
</reference>
<evidence type="ECO:0000313" key="2">
    <source>
        <dbReference type="EMBL" id="KAF5200780.1"/>
    </source>
</evidence>
<name>A0A7J6WW38_THATH</name>
<feature type="region of interest" description="Disordered" evidence="1">
    <location>
        <begin position="1"/>
        <end position="20"/>
    </location>
</feature>
<gene>
    <name evidence="2" type="ORF">FRX31_009634</name>
</gene>
<accession>A0A7J6WW38</accession>
<dbReference type="AlphaFoldDB" id="A0A7J6WW38"/>
<evidence type="ECO:0000256" key="1">
    <source>
        <dbReference type="SAM" id="MobiDB-lite"/>
    </source>
</evidence>
<feature type="compositionally biased region" description="Low complexity" evidence="1">
    <location>
        <begin position="1"/>
        <end position="18"/>
    </location>
</feature>
<feature type="non-terminal residue" evidence="2">
    <location>
        <position position="1"/>
    </location>
</feature>
<dbReference type="Proteomes" id="UP000554482">
    <property type="component" value="Unassembled WGS sequence"/>
</dbReference>
<comment type="caution">
    <text evidence="2">The sequence shown here is derived from an EMBL/GenBank/DDBJ whole genome shotgun (WGS) entry which is preliminary data.</text>
</comment>
<keyword evidence="3" id="KW-1185">Reference proteome</keyword>
<sequence length="54" mass="5908">MKSLTKSPISTTTTSSSSVHLNRTALAVQLDEELVEEGKGLKNTIEDVKDAYNR</sequence>
<evidence type="ECO:0000313" key="3">
    <source>
        <dbReference type="Proteomes" id="UP000554482"/>
    </source>
</evidence>
<protein>
    <submittedName>
        <fullName evidence="2">Uncharacterized protein</fullName>
    </submittedName>
</protein>
<proteinExistence type="predicted"/>